<dbReference type="GO" id="GO:0016787">
    <property type="term" value="F:hydrolase activity"/>
    <property type="evidence" value="ECO:0007669"/>
    <property type="project" value="InterPro"/>
</dbReference>
<dbReference type="PANTHER" id="PTHR43135:SF3">
    <property type="entry name" value="ALPHA-D-RIBOSE 1-METHYLPHOSPHONATE 5-TRIPHOSPHATE DIPHOSPHATASE"/>
    <property type="match status" value="1"/>
</dbReference>
<accession>A0A4Q1RLQ5</accession>
<organism evidence="2 3">
    <name type="scientific">Blautia faecicola</name>
    <dbReference type="NCBI Taxonomy" id="2509240"/>
    <lineage>
        <taxon>Bacteria</taxon>
        <taxon>Bacillati</taxon>
        <taxon>Bacillota</taxon>
        <taxon>Clostridia</taxon>
        <taxon>Lachnospirales</taxon>
        <taxon>Lachnospiraceae</taxon>
        <taxon>Blautia</taxon>
    </lineage>
</organism>
<dbReference type="OrthoDB" id="9797498at2"/>
<dbReference type="EMBL" id="SDKC01000001">
    <property type="protein sequence ID" value="RXS76709.1"/>
    <property type="molecule type" value="Genomic_DNA"/>
</dbReference>
<dbReference type="SUPFAM" id="SSF51556">
    <property type="entry name" value="Metallo-dependent hydrolases"/>
    <property type="match status" value="1"/>
</dbReference>
<dbReference type="PANTHER" id="PTHR43135">
    <property type="entry name" value="ALPHA-D-RIBOSE 1-METHYLPHOSPHONATE 5-TRIPHOSPHATE DIPHOSPHATASE"/>
    <property type="match status" value="1"/>
</dbReference>
<dbReference type="InterPro" id="IPR032466">
    <property type="entry name" value="Metal_Hydrolase"/>
</dbReference>
<comment type="caution">
    <text evidence="2">The sequence shown here is derived from an EMBL/GenBank/DDBJ whole genome shotgun (WGS) entry which is preliminary data.</text>
</comment>
<dbReference type="Proteomes" id="UP000290106">
    <property type="component" value="Unassembled WGS sequence"/>
</dbReference>
<evidence type="ECO:0000259" key="1">
    <source>
        <dbReference type="Pfam" id="PF01979"/>
    </source>
</evidence>
<evidence type="ECO:0000313" key="3">
    <source>
        <dbReference type="Proteomes" id="UP000290106"/>
    </source>
</evidence>
<protein>
    <submittedName>
        <fullName evidence="2">Xaa-Pro dipeptidase</fullName>
    </submittedName>
</protein>
<gene>
    <name evidence="2" type="ORF">ETP43_08610</name>
</gene>
<dbReference type="AlphaFoldDB" id="A0A4Q1RLQ5"/>
<sequence>MKQQLQRKAINQFPYGEAHMHIFMNGTDYKKAVADQKNGVCDRVIHAHLAEYRKRGITWLREGGDIYGTSKRTMELAPAYGITYRTPIFAIHKKGHYGGIVGRSYETMQEYCELIRELRRQGGHFVKIMISGIMDFTHGGLTEPSLADSEIRELIHIAHEEGFPVMAHTNGSQAVRAAALAGVDSIEHGNFCDEDALRALAASDAVWVPTIVTVKNLLGDGRFPEQVVKNIWEGQKKALLRGYQLGAKLALGSDAGAYRVLHGQGLLDEYRAFREILEEDFPDWEKRIRNGDRLIKERFS</sequence>
<keyword evidence="3" id="KW-1185">Reference proteome</keyword>
<dbReference type="Gene3D" id="3.20.20.140">
    <property type="entry name" value="Metal-dependent hydrolases"/>
    <property type="match status" value="1"/>
</dbReference>
<evidence type="ECO:0000313" key="2">
    <source>
        <dbReference type="EMBL" id="RXS76709.1"/>
    </source>
</evidence>
<dbReference type="InterPro" id="IPR006680">
    <property type="entry name" value="Amidohydro-rel"/>
</dbReference>
<name>A0A4Q1RLQ5_9FIRM</name>
<feature type="domain" description="Amidohydrolase-related" evidence="1">
    <location>
        <begin position="36"/>
        <end position="259"/>
    </location>
</feature>
<dbReference type="InterPro" id="IPR051781">
    <property type="entry name" value="Metallo-dep_Hydrolase"/>
</dbReference>
<proteinExistence type="predicted"/>
<reference evidence="2 3" key="1">
    <citation type="submission" date="2019-01" db="EMBL/GenBank/DDBJ databases">
        <title>Blautia sp. nov. KGMB01111 isolated human feces.</title>
        <authorList>
            <person name="Park J.-E."/>
            <person name="Kim J.-S."/>
            <person name="Park S.-H."/>
        </authorList>
    </citation>
    <scope>NUCLEOTIDE SEQUENCE [LARGE SCALE GENOMIC DNA]</scope>
    <source>
        <strain evidence="2 3">KGMB01111</strain>
    </source>
</reference>
<dbReference type="Pfam" id="PF01979">
    <property type="entry name" value="Amidohydro_1"/>
    <property type="match status" value="1"/>
</dbReference>